<accession>E4T6G6</accession>
<dbReference type="OrthoDB" id="1117451at2"/>
<dbReference type="KEGG" id="ppn:Palpr_2174"/>
<dbReference type="Proteomes" id="UP000008718">
    <property type="component" value="Chromosome"/>
</dbReference>
<dbReference type="InterPro" id="IPR026444">
    <property type="entry name" value="Secre_tail"/>
</dbReference>
<reference evidence="1 2" key="2">
    <citation type="journal article" date="2011" name="Stand. Genomic Sci.">
        <title>Complete genome sequence of Paludibacter propionicigenes type strain (WB4).</title>
        <authorList>
            <person name="Gronow S."/>
            <person name="Munk C."/>
            <person name="Lapidus A."/>
            <person name="Nolan M."/>
            <person name="Lucas S."/>
            <person name="Hammon N."/>
            <person name="Deshpande S."/>
            <person name="Cheng J.F."/>
            <person name="Tapia R."/>
            <person name="Han C."/>
            <person name="Goodwin L."/>
            <person name="Pitluck S."/>
            <person name="Liolios K."/>
            <person name="Ivanova N."/>
            <person name="Mavromatis K."/>
            <person name="Mikhailova N."/>
            <person name="Pati A."/>
            <person name="Chen A."/>
            <person name="Palaniappan K."/>
            <person name="Land M."/>
            <person name="Hauser L."/>
            <person name="Chang Y.J."/>
            <person name="Jeffries C.D."/>
            <person name="Brambilla E."/>
            <person name="Rohde M."/>
            <person name="Goker M."/>
            <person name="Detter J.C."/>
            <person name="Woyke T."/>
            <person name="Bristow J."/>
            <person name="Eisen J.A."/>
            <person name="Markowitz V."/>
            <person name="Hugenholtz P."/>
            <person name="Kyrpides N.C."/>
            <person name="Klenk H.P."/>
        </authorList>
    </citation>
    <scope>NUCLEOTIDE SEQUENCE [LARGE SCALE GENOMIC DNA]</scope>
    <source>
        <strain evidence="2">DSM 17365 / JCM 13257 / WB4</strain>
    </source>
</reference>
<evidence type="ECO:0000313" key="2">
    <source>
        <dbReference type="Proteomes" id="UP000008718"/>
    </source>
</evidence>
<proteinExistence type="predicted"/>
<gene>
    <name evidence="1" type="ordered locus">Palpr_2174</name>
</gene>
<dbReference type="EMBL" id="CP002345">
    <property type="protein sequence ID" value="ADQ80310.1"/>
    <property type="molecule type" value="Genomic_DNA"/>
</dbReference>
<evidence type="ECO:0008006" key="3">
    <source>
        <dbReference type="Google" id="ProtNLM"/>
    </source>
</evidence>
<organism evidence="1 2">
    <name type="scientific">Paludibacter propionicigenes (strain DSM 17365 / JCM 13257 / WB4)</name>
    <dbReference type="NCBI Taxonomy" id="694427"/>
    <lineage>
        <taxon>Bacteria</taxon>
        <taxon>Pseudomonadati</taxon>
        <taxon>Bacteroidota</taxon>
        <taxon>Bacteroidia</taxon>
        <taxon>Bacteroidales</taxon>
        <taxon>Paludibacteraceae</taxon>
        <taxon>Paludibacter</taxon>
    </lineage>
</organism>
<evidence type="ECO:0000313" key="1">
    <source>
        <dbReference type="EMBL" id="ADQ80310.1"/>
    </source>
</evidence>
<dbReference type="NCBIfam" id="TIGR04183">
    <property type="entry name" value="Por_Secre_tail"/>
    <property type="match status" value="1"/>
</dbReference>
<keyword evidence="2" id="KW-1185">Reference proteome</keyword>
<name>E4T6G6_PALPW</name>
<dbReference type="eggNOG" id="ENOG5032FSV">
    <property type="taxonomic scope" value="Bacteria"/>
</dbReference>
<sequence>MMKFYTKSLKFLLKKLSLIIPVVKGTFVPKNIVHPTKSSNFFYSSVLVLLLLVIGVGSASAQITLVGSSKAYDYGVQSVTVAQPSGLAIGDLVIVTVVQSNSLTTSIPYINNNASGWTCINATLNSTGTVQTAVLYKFADYNTVNNPIQVVTNSGWWPKADDMEVSLVAYRGVDQTTPFDVTPGSITVGNTSGSNSISGISSVTTTTSNDLILMLGMSYNSSSYTARSFSNWSLTTSPSLNEIYDFRGDYYVSLGAATGIKTTAGSTGTGSFSVSNNAYLGGIILALKPQICQYGTTTSSGITFTPVIDMASHVQQIPSTNFKTGQHFVMNVIKGLTYQVYTSNSPSYPLKMTVYEEGNAAGPVLAFSSSNTGNPGTSSSKDVFLSFTSPLSGQVRVMISRQADCSDNGTGNLTVNTNVSGGNNTQDDPSVAGSDTWIGQVYDGISFNNYIGYYNTTQYNGKTDEFQESFYPSGGPWPNINSDNSHGFNVSSNGAVRAQVLDETFSVHYRMKSTKSGFYTVTIASDDGVRLTVDNTKMFEYWNDHAPVAYDNQLISLSGSSSLQLDYYEQNAQNVVGFYNLTQIFSNALKTNTSQVLCKTSGAGSPISGDAIGALTAGITLVGYQWYYSTSADPTTRIKITTNGTGATFTPSPATFSNKVGVYYLYRVTTLRTANNIGINNPTNITNESNAATVRIKGCPNYWIGGAAPVSTTWNTSTDWNTASNWSDGVPYPGDDVEFASTANSGNANLDAKNNMVLDNDYVVGNFKNQSGKQLIIAPATSLTANGVITTTSNNNNQIYIQSSQSNPTLPSGSLIFHNTSAQPVNATVEMYTQAQYYPTPFKDNSTGLEYHYTWQYFGVPLTSVKADPTFYGSYLRRNDEASTNTLGKWISLGNADVLSPFVGYEITQVAPTTIVFQGTLVNNDKPIDLGYTPAAYDPGQNMLANPYTAAIDINKLTFASTTTVENTVYLYNTGSYAQWANNNGEGTNNSNSTLALAGQYIAIPKGQAGTGSIPADIPSMSAFMVKAISGPVSAGVTIKYNDVIIPNISAQRAPQSKTTITTDKTYMEITLNGSHLGDRMWLIDEPGTSHGFDNGWDGTKVVGSVGAPQLFAMEQSGNYQVNTSDNMNNTYLGFQAGVDVEDTLTFTHANIALKYDGLYLVDLVENKVVDISKSGTQYAFKSESTAAPVKRFKIVTEPYVKDAADLNTQIKVFNDNTSVFVDNQSNEKGELYFYDMMGRYLKKEIFGPSSISSFSMIPKSGAYVVKAVTASEKVSKRIIVNYQSE</sequence>
<reference key="1">
    <citation type="submission" date="2010-11" db="EMBL/GenBank/DDBJ databases">
        <title>The complete genome of Paludibacter propionicigenes DSM 17365.</title>
        <authorList>
            <consortium name="US DOE Joint Genome Institute (JGI-PGF)"/>
            <person name="Lucas S."/>
            <person name="Copeland A."/>
            <person name="Lapidus A."/>
            <person name="Bruce D."/>
            <person name="Goodwin L."/>
            <person name="Pitluck S."/>
            <person name="Kyrpides N."/>
            <person name="Mavromatis K."/>
            <person name="Ivanova N."/>
            <person name="Munk A.C."/>
            <person name="Brettin T."/>
            <person name="Detter J.C."/>
            <person name="Han C."/>
            <person name="Tapia R."/>
            <person name="Land M."/>
            <person name="Hauser L."/>
            <person name="Markowitz V."/>
            <person name="Cheng J.-F."/>
            <person name="Hugenholtz P."/>
            <person name="Woyke T."/>
            <person name="Wu D."/>
            <person name="Gronow S."/>
            <person name="Wellnitz S."/>
            <person name="Brambilla E."/>
            <person name="Klenk H.-P."/>
            <person name="Eisen J.A."/>
        </authorList>
    </citation>
    <scope>NUCLEOTIDE SEQUENCE</scope>
    <source>
        <strain>WB4</strain>
    </source>
</reference>
<dbReference type="HOGENOM" id="CLU_262621_0_0_10"/>
<protein>
    <recommendedName>
        <fullName evidence="3">PA14 domain-containing protein</fullName>
    </recommendedName>
</protein>